<protein>
    <recommendedName>
        <fullName evidence="3">DUF2855 family protein</fullName>
    </recommendedName>
</protein>
<evidence type="ECO:0000313" key="2">
    <source>
        <dbReference type="Proteomes" id="UP000185841"/>
    </source>
</evidence>
<dbReference type="Pfam" id="PF11017">
    <property type="entry name" value="DUF2855"/>
    <property type="match status" value="1"/>
</dbReference>
<name>A0A1N6NNV8_AQUAC</name>
<dbReference type="AlphaFoldDB" id="A0A1N6NNV8"/>
<dbReference type="Proteomes" id="UP000185841">
    <property type="component" value="Unassembled WGS sequence"/>
</dbReference>
<dbReference type="RefSeq" id="WP_076423721.1">
    <property type="nucleotide sequence ID" value="NZ_FTMP01000001.1"/>
</dbReference>
<organism evidence="1 2">
    <name type="scientific">Aquipseudomonas alcaligenes</name>
    <name type="common">Pseudomonas alcaligenes</name>
    <dbReference type="NCBI Taxonomy" id="43263"/>
    <lineage>
        <taxon>Bacteria</taxon>
        <taxon>Pseudomonadati</taxon>
        <taxon>Pseudomonadota</taxon>
        <taxon>Gammaproteobacteria</taxon>
        <taxon>Pseudomonadales</taxon>
        <taxon>Pseudomonadaceae</taxon>
        <taxon>Aquipseudomonas</taxon>
    </lineage>
</organism>
<dbReference type="InterPro" id="IPR021276">
    <property type="entry name" value="DUF2855"/>
</dbReference>
<evidence type="ECO:0000313" key="1">
    <source>
        <dbReference type="EMBL" id="SIP93717.1"/>
    </source>
</evidence>
<gene>
    <name evidence="1" type="ORF">SAMN05878282_101436</name>
</gene>
<dbReference type="EMBL" id="FTMP01000001">
    <property type="protein sequence ID" value="SIP93717.1"/>
    <property type="molecule type" value="Genomic_DNA"/>
</dbReference>
<reference evidence="1 2" key="1">
    <citation type="submission" date="2017-01" db="EMBL/GenBank/DDBJ databases">
        <authorList>
            <person name="Mah S.A."/>
            <person name="Swanson W.J."/>
            <person name="Moy G.W."/>
            <person name="Vacquier V.D."/>
        </authorList>
    </citation>
    <scope>NUCLEOTIDE SEQUENCE [LARGE SCALE GENOMIC DNA]</scope>
    <source>
        <strain evidence="1 2">RU36E</strain>
    </source>
</reference>
<evidence type="ECO:0008006" key="3">
    <source>
        <dbReference type="Google" id="ProtNLM"/>
    </source>
</evidence>
<sequence length="372" mass="41899">MTDITVLDLLVDRADLARVELRKTTLEIIDIVEGQVLLKVDHFGLTANNISYAAFGDELDYWKFFPAPKGWGIVPVWGFAEVQLSRCIGIEPGDRFYGFYPMSSHLLVEPTQVKKGSFLDAAEHRQSLPLIYNQYLRASNDPLYKSASEVTQILLRPLFTTSFLLENFIAEDGFFGANRVLFTSASSKTAIGTSYILSKKRSSREQSINTIGLTSLKNKAFVENLGCYDQVLDYDEISELDTQTPTLIIDFSGNTELLSRLHRHFGQKLKYSCMVGAAHWNHRGCLQEDVPGPVPKLFLGPTHAQRLLKDWGGEYFHRCLTEHWFAFCIFAEQWLDIERSVGSTAVKQVYESLVSGDISPRVGHILSLLDSA</sequence>
<proteinExistence type="predicted"/>
<accession>A0A1N6NNV8</accession>